<dbReference type="PANTHER" id="PTHR47427">
    <property type="entry name" value="PROTEIN STE12"/>
    <property type="match status" value="1"/>
</dbReference>
<protein>
    <submittedName>
        <fullName evidence="7">STE-domain-containing protein</fullName>
    </submittedName>
</protein>
<dbReference type="OrthoDB" id="1095242at2759"/>
<organism evidence="7 8">
    <name type="scientific">Fistulina hepatica ATCC 64428</name>
    <dbReference type="NCBI Taxonomy" id="1128425"/>
    <lineage>
        <taxon>Eukaryota</taxon>
        <taxon>Fungi</taxon>
        <taxon>Dikarya</taxon>
        <taxon>Basidiomycota</taxon>
        <taxon>Agaricomycotina</taxon>
        <taxon>Agaricomycetes</taxon>
        <taxon>Agaricomycetidae</taxon>
        <taxon>Agaricales</taxon>
        <taxon>Fistulinaceae</taxon>
        <taxon>Fistulina</taxon>
    </lineage>
</organism>
<sequence length="181" mass="19961">MNYPLDSTSTYPQKRASLGFAGLQVTTSNDDGTDENKIELDPNEYTARPGNAHLHTEFLTGISSAGTSQDADSTPSPEPVPSSTADDLSGLSRPLTVSEKERLGQLDKLKFFLATAPSRWDVTNPSLPQHDTEIGHSHPSLNRFALPSQEYVTCVLWNGIYHITGTDIVRALVFRFEVRYH</sequence>
<evidence type="ECO:0000256" key="3">
    <source>
        <dbReference type="ARBA" id="ARBA00023163"/>
    </source>
</evidence>
<evidence type="ECO:0000256" key="4">
    <source>
        <dbReference type="ARBA" id="ARBA00023242"/>
    </source>
</evidence>
<dbReference type="Proteomes" id="UP000054144">
    <property type="component" value="Unassembled WGS sequence"/>
</dbReference>
<keyword evidence="8" id="KW-1185">Reference proteome</keyword>
<gene>
    <name evidence="7" type="ORF">FISHEDRAFT_50420</name>
</gene>
<keyword evidence="4" id="KW-0539">Nucleus</keyword>
<evidence type="ECO:0000256" key="2">
    <source>
        <dbReference type="ARBA" id="ARBA00023015"/>
    </source>
</evidence>
<dbReference type="InterPro" id="IPR003120">
    <property type="entry name" value="Ste12"/>
</dbReference>
<dbReference type="Pfam" id="PF02200">
    <property type="entry name" value="STE"/>
    <property type="match status" value="1"/>
</dbReference>
<dbReference type="EMBL" id="KN882064">
    <property type="protein sequence ID" value="KIY44846.1"/>
    <property type="molecule type" value="Genomic_DNA"/>
</dbReference>
<dbReference type="InterPro" id="IPR052127">
    <property type="entry name" value="STE12_transcription_factor"/>
</dbReference>
<evidence type="ECO:0000256" key="6">
    <source>
        <dbReference type="SAM" id="MobiDB-lite"/>
    </source>
</evidence>
<feature type="region of interest" description="Disordered" evidence="6">
    <location>
        <begin position="22"/>
        <end position="92"/>
    </location>
</feature>
<comment type="similarity">
    <text evidence="5">Belongs to the STE12 transcription factor family.</text>
</comment>
<dbReference type="GO" id="GO:0003700">
    <property type="term" value="F:DNA-binding transcription factor activity"/>
    <property type="evidence" value="ECO:0007669"/>
    <property type="project" value="InterPro"/>
</dbReference>
<evidence type="ECO:0000256" key="1">
    <source>
        <dbReference type="ARBA" id="ARBA00004123"/>
    </source>
</evidence>
<proteinExistence type="inferred from homology"/>
<dbReference type="GO" id="GO:1990526">
    <property type="term" value="C:Ste12p-Dig1p-Dig2p complex"/>
    <property type="evidence" value="ECO:0007669"/>
    <property type="project" value="TreeGrafter"/>
</dbReference>
<comment type="subcellular location">
    <subcellularLocation>
        <location evidence="1">Nucleus</location>
    </subcellularLocation>
</comment>
<accession>A0A0D7A4N1</accession>
<dbReference type="GO" id="GO:1990527">
    <property type="term" value="C:Tec1p-Ste12p-Dig1p complex"/>
    <property type="evidence" value="ECO:0007669"/>
    <property type="project" value="TreeGrafter"/>
</dbReference>
<reference evidence="7 8" key="1">
    <citation type="journal article" date="2015" name="Fungal Genet. Biol.">
        <title>Evolution of novel wood decay mechanisms in Agaricales revealed by the genome sequences of Fistulina hepatica and Cylindrobasidium torrendii.</title>
        <authorList>
            <person name="Floudas D."/>
            <person name="Held B.W."/>
            <person name="Riley R."/>
            <person name="Nagy L.G."/>
            <person name="Koehler G."/>
            <person name="Ransdell A.S."/>
            <person name="Younus H."/>
            <person name="Chow J."/>
            <person name="Chiniquy J."/>
            <person name="Lipzen A."/>
            <person name="Tritt A."/>
            <person name="Sun H."/>
            <person name="Haridas S."/>
            <person name="LaButti K."/>
            <person name="Ohm R.A."/>
            <person name="Kues U."/>
            <person name="Blanchette R.A."/>
            <person name="Grigoriev I.V."/>
            <person name="Minto R.E."/>
            <person name="Hibbett D.S."/>
        </authorList>
    </citation>
    <scope>NUCLEOTIDE SEQUENCE [LARGE SCALE GENOMIC DNA]</scope>
    <source>
        <strain evidence="7 8">ATCC 64428</strain>
    </source>
</reference>
<evidence type="ECO:0000256" key="5">
    <source>
        <dbReference type="ARBA" id="ARBA00024345"/>
    </source>
</evidence>
<name>A0A0D7A4N1_9AGAR</name>
<keyword evidence="2" id="KW-0805">Transcription regulation</keyword>
<dbReference type="GO" id="GO:0005634">
    <property type="term" value="C:nucleus"/>
    <property type="evidence" value="ECO:0007669"/>
    <property type="project" value="UniProtKB-SubCell"/>
</dbReference>
<evidence type="ECO:0000313" key="8">
    <source>
        <dbReference type="Proteomes" id="UP000054144"/>
    </source>
</evidence>
<keyword evidence="3" id="KW-0804">Transcription</keyword>
<dbReference type="PANTHER" id="PTHR47427:SF1">
    <property type="entry name" value="PROTEIN STE12"/>
    <property type="match status" value="1"/>
</dbReference>
<feature type="compositionally biased region" description="Polar residues" evidence="6">
    <location>
        <begin position="61"/>
        <end position="72"/>
    </location>
</feature>
<dbReference type="AlphaFoldDB" id="A0A0D7A4N1"/>
<evidence type="ECO:0000313" key="7">
    <source>
        <dbReference type="EMBL" id="KIY44846.1"/>
    </source>
</evidence>